<evidence type="ECO:0000313" key="2">
    <source>
        <dbReference type="Proteomes" id="UP000784294"/>
    </source>
</evidence>
<keyword evidence="2" id="KW-1185">Reference proteome</keyword>
<reference evidence="1" key="1">
    <citation type="submission" date="2018-11" db="EMBL/GenBank/DDBJ databases">
        <authorList>
            <consortium name="Pathogen Informatics"/>
        </authorList>
    </citation>
    <scope>NUCLEOTIDE SEQUENCE</scope>
</reference>
<proteinExistence type="predicted"/>
<dbReference type="EMBL" id="CAAALY010257983">
    <property type="protein sequence ID" value="VEL38457.1"/>
    <property type="molecule type" value="Genomic_DNA"/>
</dbReference>
<name>A0A3S5B782_9PLAT</name>
<dbReference type="Proteomes" id="UP000784294">
    <property type="component" value="Unassembled WGS sequence"/>
</dbReference>
<gene>
    <name evidence="1" type="ORF">PXEA_LOCUS31897</name>
</gene>
<sequence>MADLSCRDRGVANSPTAGRSAAVSSHMPVHCYPRMVLIKSEMVMLKYDKSGILFGCHAELVGSANFGRGRRDQELSGRWQMYTPALVHTFKPRLSAKANEMGGWITQDKSATNRLTRASETGRLEACLRVRPTCRDLPNHCSPGRPRTRAWRRAVEAVHLTRSPNRLSSDQPAIVTLRHPPRALFHVLHGAHVNAPRPQTHTLTHSHTKIRLSPKRHLVMNHIILQHPRQLSHLSLGLLPALVVHQTPDPTLERA</sequence>
<protein>
    <submittedName>
        <fullName evidence="1">Uncharacterized protein</fullName>
    </submittedName>
</protein>
<evidence type="ECO:0000313" key="1">
    <source>
        <dbReference type="EMBL" id="VEL38457.1"/>
    </source>
</evidence>
<dbReference type="AlphaFoldDB" id="A0A3S5B782"/>
<comment type="caution">
    <text evidence="1">The sequence shown here is derived from an EMBL/GenBank/DDBJ whole genome shotgun (WGS) entry which is preliminary data.</text>
</comment>
<accession>A0A3S5B782</accession>
<organism evidence="1 2">
    <name type="scientific">Protopolystoma xenopodis</name>
    <dbReference type="NCBI Taxonomy" id="117903"/>
    <lineage>
        <taxon>Eukaryota</taxon>
        <taxon>Metazoa</taxon>
        <taxon>Spiralia</taxon>
        <taxon>Lophotrochozoa</taxon>
        <taxon>Platyhelminthes</taxon>
        <taxon>Monogenea</taxon>
        <taxon>Polyopisthocotylea</taxon>
        <taxon>Polystomatidea</taxon>
        <taxon>Polystomatidae</taxon>
        <taxon>Protopolystoma</taxon>
    </lineage>
</organism>